<dbReference type="Proteomes" id="UP000706039">
    <property type="component" value="Unassembled WGS sequence"/>
</dbReference>
<dbReference type="InterPro" id="IPR011669">
    <property type="entry name" value="DgcN-like"/>
</dbReference>
<name>A0ABS7Q021_9SPHN</name>
<dbReference type="Gene3D" id="3.40.50.300">
    <property type="entry name" value="P-loop containing nucleotide triphosphate hydrolases"/>
    <property type="match status" value="1"/>
</dbReference>
<dbReference type="InterPro" id="IPR035402">
    <property type="entry name" value="DgcN-like_N"/>
</dbReference>
<dbReference type="Gene3D" id="3.40.50.720">
    <property type="entry name" value="NAD(P)-binding Rossmann-like Domain"/>
    <property type="match status" value="1"/>
</dbReference>
<dbReference type="InterPro" id="IPR035086">
    <property type="entry name" value="DgcN-like_C"/>
</dbReference>
<evidence type="ECO:0000259" key="1">
    <source>
        <dbReference type="Pfam" id="PF07755"/>
    </source>
</evidence>
<feature type="domain" description="D-glutamate N-acetyltransferase-like C-terminal" evidence="1">
    <location>
        <begin position="141"/>
        <end position="334"/>
    </location>
</feature>
<comment type="caution">
    <text evidence="3">The sequence shown here is derived from an EMBL/GenBank/DDBJ whole genome shotgun (WGS) entry which is preliminary data.</text>
</comment>
<accession>A0ABS7Q021</accession>
<dbReference type="PANTHER" id="PTHR40690:SF1">
    <property type="entry name" value="DUF1611 DOMAIN-CONTAINING PROTEIN"/>
    <property type="match status" value="1"/>
</dbReference>
<dbReference type="RefSeq" id="WP_222993845.1">
    <property type="nucleotide sequence ID" value="NZ_JAINVV010000015.1"/>
</dbReference>
<evidence type="ECO:0000313" key="3">
    <source>
        <dbReference type="EMBL" id="MBY8826230.1"/>
    </source>
</evidence>
<dbReference type="Pfam" id="PF17396">
    <property type="entry name" value="DUF1611_N"/>
    <property type="match status" value="1"/>
</dbReference>
<dbReference type="EMBL" id="JAINVV010000015">
    <property type="protein sequence ID" value="MBY8826230.1"/>
    <property type="molecule type" value="Genomic_DNA"/>
</dbReference>
<organism evidence="3 4">
    <name type="scientific">Sphingomonas colocasiae</name>
    <dbReference type="NCBI Taxonomy" id="1848973"/>
    <lineage>
        <taxon>Bacteria</taxon>
        <taxon>Pseudomonadati</taxon>
        <taxon>Pseudomonadota</taxon>
        <taxon>Alphaproteobacteria</taxon>
        <taxon>Sphingomonadales</taxon>
        <taxon>Sphingomonadaceae</taxon>
        <taxon>Sphingomonas</taxon>
    </lineage>
</organism>
<dbReference type="PANTHER" id="PTHR40690">
    <property type="entry name" value="GLL3100 PROTEIN"/>
    <property type="match status" value="1"/>
</dbReference>
<gene>
    <name evidence="3" type="ORF">K7G82_28265</name>
</gene>
<dbReference type="InterPro" id="IPR027417">
    <property type="entry name" value="P-loop_NTPase"/>
</dbReference>
<dbReference type="PIRSF" id="PIRSF026760">
    <property type="entry name" value="UCP026760"/>
    <property type="match status" value="1"/>
</dbReference>
<keyword evidence="4" id="KW-1185">Reference proteome</keyword>
<sequence length="346" mass="36105">MVLHDDRDQSVLTLSPPYLLFLGDAPAANHAKTAFGLKDWAPELCIGEYGCGTAVSIGLPVMTPDEAHERGARSMVIGVVNLGGFIPDSWIAPLVRAMEAGLDIVSGMHGRLSDRAELADAASRLGRRLVDVRIPPAGIPIANGRKRSGRRLLTVGTDCALGKKYTALALTRAFRARGLAADFRATGQTGIMIAGSGVPIDAVVSDFVAGAAEMISPEASADHWDVIEGQGSILHPSYAGVSLGLLHGSQPDVIVVCHEPGRTSMAGLPDFAVPDISEVMELCLALGGRTNPAIRCGGISMNSSALGADEARRLMTKESARLGLPVADPIRGGEAFDALVDACLRT</sequence>
<feature type="domain" description="D-glutamate N-acetyltransferase-like N-terminal" evidence="2">
    <location>
        <begin position="58"/>
        <end position="135"/>
    </location>
</feature>
<dbReference type="SUPFAM" id="SSF52540">
    <property type="entry name" value="P-loop containing nucleoside triphosphate hydrolases"/>
    <property type="match status" value="1"/>
</dbReference>
<evidence type="ECO:0000259" key="2">
    <source>
        <dbReference type="Pfam" id="PF17396"/>
    </source>
</evidence>
<dbReference type="Pfam" id="PF07755">
    <property type="entry name" value="DUF1611"/>
    <property type="match status" value="1"/>
</dbReference>
<protein>
    <submittedName>
        <fullName evidence="3">DUF1611 domain-containing protein</fullName>
    </submittedName>
</protein>
<evidence type="ECO:0000313" key="4">
    <source>
        <dbReference type="Proteomes" id="UP000706039"/>
    </source>
</evidence>
<proteinExistence type="predicted"/>
<reference evidence="3 4" key="1">
    <citation type="submission" date="2021-08" db="EMBL/GenBank/DDBJ databases">
        <authorList>
            <person name="Tuo L."/>
        </authorList>
    </citation>
    <scope>NUCLEOTIDE SEQUENCE [LARGE SCALE GENOMIC DNA]</scope>
    <source>
        <strain evidence="3 4">JCM 31229</strain>
    </source>
</reference>